<gene>
    <name evidence="3" type="ORF">S12H4_33986</name>
</gene>
<dbReference type="InterPro" id="IPR011990">
    <property type="entry name" value="TPR-like_helical_dom_sf"/>
</dbReference>
<dbReference type="PANTHER" id="PTHR45586">
    <property type="entry name" value="TPR REPEAT-CONTAINING PROTEIN PA4667"/>
    <property type="match status" value="1"/>
</dbReference>
<dbReference type="EMBL" id="BARW01020073">
    <property type="protein sequence ID" value="GAJ01886.1"/>
    <property type="molecule type" value="Genomic_DNA"/>
</dbReference>
<name>X1UPQ2_9ZZZZ</name>
<dbReference type="SMART" id="SM00028">
    <property type="entry name" value="TPR"/>
    <property type="match status" value="2"/>
</dbReference>
<evidence type="ECO:0000256" key="2">
    <source>
        <dbReference type="ARBA" id="ARBA00022803"/>
    </source>
</evidence>
<sequence>MDYEDNGDIDAAIREAKLAVGANPDSSKPVRELGYYFFKKDDLEEAEKWLVKATEMNHLDVFAFHYLGTIYIKKNDIEKAEYCLDKAMEISPRHIDRGIDFAKILIQRKMFAKAAKVFDKIINFSGRDSELQEEIANFCIEKKVNEYAAKLQEEIANFCIEKKVNEYAAKLLKSLVERYPERSDLLFNLGKIREELGVGREMKSDGKLKIAIITFLLTTNLSSRFRENEQGIVL</sequence>
<dbReference type="Pfam" id="PF13432">
    <property type="entry name" value="TPR_16"/>
    <property type="match status" value="1"/>
</dbReference>
<dbReference type="SUPFAM" id="SSF48452">
    <property type="entry name" value="TPR-like"/>
    <property type="match status" value="1"/>
</dbReference>
<dbReference type="PANTHER" id="PTHR45586:SF1">
    <property type="entry name" value="LIPOPOLYSACCHARIDE ASSEMBLY PROTEIN B"/>
    <property type="match status" value="1"/>
</dbReference>
<dbReference type="PROSITE" id="PS50005">
    <property type="entry name" value="TPR"/>
    <property type="match status" value="1"/>
</dbReference>
<protein>
    <submittedName>
        <fullName evidence="3">Uncharacterized protein</fullName>
    </submittedName>
</protein>
<dbReference type="Gene3D" id="1.25.40.10">
    <property type="entry name" value="Tetratricopeptide repeat domain"/>
    <property type="match status" value="1"/>
</dbReference>
<proteinExistence type="predicted"/>
<evidence type="ECO:0000313" key="3">
    <source>
        <dbReference type="EMBL" id="GAJ01886.1"/>
    </source>
</evidence>
<comment type="caution">
    <text evidence="3">The sequence shown here is derived from an EMBL/GenBank/DDBJ whole genome shotgun (WGS) entry which is preliminary data.</text>
</comment>
<dbReference type="InterPro" id="IPR019734">
    <property type="entry name" value="TPR_rpt"/>
</dbReference>
<dbReference type="InterPro" id="IPR051012">
    <property type="entry name" value="CellSynth/LPSAsmb/PSIAsmb"/>
</dbReference>
<evidence type="ECO:0000256" key="1">
    <source>
        <dbReference type="ARBA" id="ARBA00022737"/>
    </source>
</evidence>
<dbReference type="Pfam" id="PF07719">
    <property type="entry name" value="TPR_2"/>
    <property type="match status" value="1"/>
</dbReference>
<dbReference type="AlphaFoldDB" id="X1UPQ2"/>
<organism evidence="3">
    <name type="scientific">marine sediment metagenome</name>
    <dbReference type="NCBI Taxonomy" id="412755"/>
    <lineage>
        <taxon>unclassified sequences</taxon>
        <taxon>metagenomes</taxon>
        <taxon>ecological metagenomes</taxon>
    </lineage>
</organism>
<keyword evidence="2" id="KW-0802">TPR repeat</keyword>
<reference evidence="3" key="1">
    <citation type="journal article" date="2014" name="Front. Microbiol.">
        <title>High frequency of phylogenetically diverse reductive dehalogenase-homologous genes in deep subseafloor sedimentary metagenomes.</title>
        <authorList>
            <person name="Kawai M."/>
            <person name="Futagami T."/>
            <person name="Toyoda A."/>
            <person name="Takaki Y."/>
            <person name="Nishi S."/>
            <person name="Hori S."/>
            <person name="Arai W."/>
            <person name="Tsubouchi T."/>
            <person name="Morono Y."/>
            <person name="Uchiyama I."/>
            <person name="Ito T."/>
            <person name="Fujiyama A."/>
            <person name="Inagaki F."/>
            <person name="Takami H."/>
        </authorList>
    </citation>
    <scope>NUCLEOTIDE SEQUENCE</scope>
    <source>
        <strain evidence="3">Expedition CK06-06</strain>
    </source>
</reference>
<accession>X1UPQ2</accession>
<keyword evidence="1" id="KW-0677">Repeat</keyword>
<dbReference type="InterPro" id="IPR013105">
    <property type="entry name" value="TPR_2"/>
</dbReference>